<proteinExistence type="predicted"/>
<dbReference type="EMBL" id="CP022745">
    <property type="protein sequence ID" value="ASY44510.1"/>
    <property type="molecule type" value="Genomic_DNA"/>
</dbReference>
<dbReference type="Proteomes" id="UP000217141">
    <property type="component" value="Chromosome I"/>
</dbReference>
<dbReference type="RefSeq" id="WP_017184049.1">
    <property type="nucleotide sequence ID" value="NZ_CP022745.1"/>
</dbReference>
<dbReference type="AlphaFoldDB" id="A0A249MT31"/>
<reference evidence="1 2" key="1">
    <citation type="submission" date="2017-08" db="EMBL/GenBank/DDBJ databases">
        <title>Whole Genome Sequence of Sphingobium hydrophobicum C1: Insights into Adaption to the Electronic-waste Contaminated Sediment.</title>
        <authorList>
            <person name="Song D."/>
            <person name="Chen X."/>
            <person name="Xu M."/>
        </authorList>
    </citation>
    <scope>NUCLEOTIDE SEQUENCE [LARGE SCALE GENOMIC DNA]</scope>
    <source>
        <strain evidence="1 2">C1</strain>
    </source>
</reference>
<gene>
    <name evidence="1" type="ORF">CJD35_08680</name>
</gene>
<accession>A0A249MT31</accession>
<protein>
    <submittedName>
        <fullName evidence="1">Uncharacterized protein</fullName>
    </submittedName>
</protein>
<name>A0A249MT31_SPHXE</name>
<sequence length="133" mass="14390">MSRGLCPDAATRRRGAMPARLIGNGLRELDLFLTDMIVEAQRIDRLGKAAGRDPGIHPGRRIFSAAEAWRRAGGQLGLAGAERGRLRTMRAAQNRHCYGGWRDGDSGTAMQAACADYARLARDVLAAVRGRMG</sequence>
<evidence type="ECO:0000313" key="2">
    <source>
        <dbReference type="Proteomes" id="UP000217141"/>
    </source>
</evidence>
<organism evidence="1 2">
    <name type="scientific">Sphingobium xenophagum</name>
    <dbReference type="NCBI Taxonomy" id="121428"/>
    <lineage>
        <taxon>Bacteria</taxon>
        <taxon>Pseudomonadati</taxon>
        <taxon>Pseudomonadota</taxon>
        <taxon>Alphaproteobacteria</taxon>
        <taxon>Sphingomonadales</taxon>
        <taxon>Sphingomonadaceae</taxon>
        <taxon>Sphingobium</taxon>
    </lineage>
</organism>
<dbReference type="KEGG" id="shyd:CJD35_08680"/>
<evidence type="ECO:0000313" key="1">
    <source>
        <dbReference type="EMBL" id="ASY44510.1"/>
    </source>
</evidence>